<dbReference type="Proteomes" id="UP000561045">
    <property type="component" value="Unassembled WGS sequence"/>
</dbReference>
<comment type="caution">
    <text evidence="2">The sequence shown here is derived from an EMBL/GenBank/DDBJ whole genome shotgun (WGS) entry which is preliminary data.</text>
</comment>
<organism evidence="2 3">
    <name type="scientific">Niveibacterium umoris</name>
    <dbReference type="NCBI Taxonomy" id="1193620"/>
    <lineage>
        <taxon>Bacteria</taxon>
        <taxon>Pseudomonadati</taxon>
        <taxon>Pseudomonadota</taxon>
        <taxon>Betaproteobacteria</taxon>
        <taxon>Rhodocyclales</taxon>
        <taxon>Rhodocyclaceae</taxon>
        <taxon>Niveibacterium</taxon>
    </lineage>
</organism>
<reference evidence="2 3" key="1">
    <citation type="submission" date="2020-08" db="EMBL/GenBank/DDBJ databases">
        <title>Genomic Encyclopedia of Type Strains, Phase IV (KMG-IV): sequencing the most valuable type-strain genomes for metagenomic binning, comparative biology and taxonomic classification.</title>
        <authorList>
            <person name="Goeker M."/>
        </authorList>
    </citation>
    <scope>NUCLEOTIDE SEQUENCE [LARGE SCALE GENOMIC DNA]</scope>
    <source>
        <strain evidence="2 3">DSM 106739</strain>
    </source>
</reference>
<proteinExistence type="predicted"/>
<feature type="transmembrane region" description="Helical" evidence="1">
    <location>
        <begin position="28"/>
        <end position="48"/>
    </location>
</feature>
<evidence type="ECO:0000313" key="2">
    <source>
        <dbReference type="EMBL" id="MBB4014982.1"/>
    </source>
</evidence>
<evidence type="ECO:0000313" key="3">
    <source>
        <dbReference type="Proteomes" id="UP000561045"/>
    </source>
</evidence>
<keyword evidence="3" id="KW-1185">Reference proteome</keyword>
<evidence type="ECO:0000256" key="1">
    <source>
        <dbReference type="SAM" id="Phobius"/>
    </source>
</evidence>
<accession>A0A840BTH9</accession>
<dbReference type="RefSeq" id="WP_183638635.1">
    <property type="nucleotide sequence ID" value="NZ_BAABLE010000003.1"/>
</dbReference>
<keyword evidence="1" id="KW-0812">Transmembrane</keyword>
<keyword evidence="1" id="KW-0472">Membrane</keyword>
<protein>
    <submittedName>
        <fullName evidence="2">Uncharacterized protein</fullName>
    </submittedName>
</protein>
<sequence>MTSNEKQYWFPAKRYGWGWGVPTMWQGWVVLGLFFSLVLAGVVTVLPTYGTTGFAAYTGVLTLALTAICWVKGERPQWRWGKK</sequence>
<dbReference type="EMBL" id="JACIET010000013">
    <property type="protein sequence ID" value="MBB4014982.1"/>
    <property type="molecule type" value="Genomic_DNA"/>
</dbReference>
<gene>
    <name evidence="2" type="ORF">GGR36_004350</name>
</gene>
<dbReference type="AlphaFoldDB" id="A0A840BTH9"/>
<feature type="transmembrane region" description="Helical" evidence="1">
    <location>
        <begin position="54"/>
        <end position="73"/>
    </location>
</feature>
<keyword evidence="1" id="KW-1133">Transmembrane helix</keyword>
<name>A0A840BTH9_9RHOO</name>